<dbReference type="PANTHER" id="PTHR43544">
    <property type="entry name" value="SHORT-CHAIN DEHYDROGENASE/REDUCTASE"/>
    <property type="match status" value="1"/>
</dbReference>
<comment type="caution">
    <text evidence="2">The sequence shown here is derived from an EMBL/GenBank/DDBJ whole genome shotgun (WGS) entry which is preliminary data.</text>
</comment>
<dbReference type="AlphaFoldDB" id="A0A8H5J5A1"/>
<dbReference type="GO" id="GO:0016491">
    <property type="term" value="F:oxidoreductase activity"/>
    <property type="evidence" value="ECO:0007669"/>
    <property type="project" value="TreeGrafter"/>
</dbReference>
<organism evidence="2 3">
    <name type="scientific">Fusarium mexicanum</name>
    <dbReference type="NCBI Taxonomy" id="751941"/>
    <lineage>
        <taxon>Eukaryota</taxon>
        <taxon>Fungi</taxon>
        <taxon>Dikarya</taxon>
        <taxon>Ascomycota</taxon>
        <taxon>Pezizomycotina</taxon>
        <taxon>Sordariomycetes</taxon>
        <taxon>Hypocreomycetidae</taxon>
        <taxon>Hypocreales</taxon>
        <taxon>Nectriaceae</taxon>
        <taxon>Fusarium</taxon>
        <taxon>Fusarium fujikuroi species complex</taxon>
    </lineage>
</organism>
<gene>
    <name evidence="2" type="ORF">FMEXI_4451</name>
</gene>
<dbReference type="GO" id="GO:0019748">
    <property type="term" value="P:secondary metabolic process"/>
    <property type="evidence" value="ECO:0007669"/>
    <property type="project" value="TreeGrafter"/>
</dbReference>
<dbReference type="InterPro" id="IPR036291">
    <property type="entry name" value="NAD(P)-bd_dom_sf"/>
</dbReference>
<dbReference type="InterPro" id="IPR002347">
    <property type="entry name" value="SDR_fam"/>
</dbReference>
<proteinExistence type="inferred from homology"/>
<protein>
    <submittedName>
        <fullName evidence="2">Short chain dehydrogenase</fullName>
    </submittedName>
</protein>
<comment type="similarity">
    <text evidence="1">Belongs to the short-chain dehydrogenases/reductases (SDR) family.</text>
</comment>
<evidence type="ECO:0000313" key="3">
    <source>
        <dbReference type="Proteomes" id="UP000522262"/>
    </source>
</evidence>
<dbReference type="Proteomes" id="UP000522262">
    <property type="component" value="Unassembled WGS sequence"/>
</dbReference>
<evidence type="ECO:0000313" key="2">
    <source>
        <dbReference type="EMBL" id="KAF5549109.1"/>
    </source>
</evidence>
<name>A0A8H5J5A1_9HYPO</name>
<dbReference type="InterPro" id="IPR051468">
    <property type="entry name" value="Fungal_SecMetab_SDRs"/>
</dbReference>
<keyword evidence="3" id="KW-1185">Reference proteome</keyword>
<sequence>MSSDKIVILVTGANSGIGYETVLELAKESARFHILLGARNIEKGEKALADIKTTAGDLAKASISVLSIEITDQASVDAAKDAIEDQYGKLDILINNAGIVVYQDVDRVMAFQQAFETNVLGSLRVTETLEPLLKKSSKPLVIYVSSEQGSISLRLNPEHEFYKIQGDSYRTSKAALNMLAACQRYNYADAGITVVSFNPGWCLSNLTGEQGREWRIKGGARDPKEPAIALVEIVTGQRDSDIEANGLVHVDGGVLPW</sequence>
<accession>A0A8H5J5A1</accession>
<dbReference type="Pfam" id="PF00106">
    <property type="entry name" value="adh_short"/>
    <property type="match status" value="1"/>
</dbReference>
<dbReference type="SUPFAM" id="SSF51735">
    <property type="entry name" value="NAD(P)-binding Rossmann-fold domains"/>
    <property type="match status" value="1"/>
</dbReference>
<evidence type="ECO:0000256" key="1">
    <source>
        <dbReference type="ARBA" id="ARBA00006484"/>
    </source>
</evidence>
<reference evidence="2 3" key="1">
    <citation type="submission" date="2020-05" db="EMBL/GenBank/DDBJ databases">
        <title>Identification and distribution of gene clusters putatively required for synthesis of sphingolipid metabolism inhibitors in phylogenetically diverse species of the filamentous fungus Fusarium.</title>
        <authorList>
            <person name="Kim H.-S."/>
            <person name="Busman M."/>
            <person name="Brown D.W."/>
            <person name="Divon H."/>
            <person name="Uhlig S."/>
            <person name="Proctor R.H."/>
        </authorList>
    </citation>
    <scope>NUCLEOTIDE SEQUENCE [LARGE SCALE GENOMIC DNA]</scope>
    <source>
        <strain evidence="2 3">NRRL 53147</strain>
    </source>
</reference>
<dbReference type="PANTHER" id="PTHR43544:SF32">
    <property type="entry name" value="CHAIN DEHYDROGENASE, PUTATIVE (AFU_ORTHOLOGUE AFUA_5G01530)-RELATED"/>
    <property type="match status" value="1"/>
</dbReference>
<dbReference type="GO" id="GO:0005737">
    <property type="term" value="C:cytoplasm"/>
    <property type="evidence" value="ECO:0007669"/>
    <property type="project" value="TreeGrafter"/>
</dbReference>
<dbReference type="EMBL" id="JAAOAM010000092">
    <property type="protein sequence ID" value="KAF5549109.1"/>
    <property type="molecule type" value="Genomic_DNA"/>
</dbReference>
<dbReference type="PRINTS" id="PR00081">
    <property type="entry name" value="GDHRDH"/>
</dbReference>
<dbReference type="Gene3D" id="3.40.50.720">
    <property type="entry name" value="NAD(P)-binding Rossmann-like Domain"/>
    <property type="match status" value="1"/>
</dbReference>